<evidence type="ECO:0000256" key="3">
    <source>
        <dbReference type="ARBA" id="ARBA00022723"/>
    </source>
</evidence>
<protein>
    <submittedName>
        <fullName evidence="8">CYP3075/3034-out</fullName>
    </submittedName>
</protein>
<comment type="cofactor">
    <cofactor evidence="1 7">
        <name>heme</name>
        <dbReference type="ChEBI" id="CHEBI:30413"/>
    </cofactor>
</comment>
<dbReference type="GO" id="GO:0005737">
    <property type="term" value="C:cytoplasm"/>
    <property type="evidence" value="ECO:0007669"/>
    <property type="project" value="TreeGrafter"/>
</dbReference>
<dbReference type="FunFam" id="1.10.630.10:FF:000036">
    <property type="entry name" value="CYtochrome P450 family"/>
    <property type="match status" value="1"/>
</dbReference>
<dbReference type="InterPro" id="IPR050182">
    <property type="entry name" value="Cytochrome_P450_fam2"/>
</dbReference>
<dbReference type="GO" id="GO:0006082">
    <property type="term" value="P:organic acid metabolic process"/>
    <property type="evidence" value="ECO:0007669"/>
    <property type="project" value="TreeGrafter"/>
</dbReference>
<dbReference type="GO" id="GO:0005506">
    <property type="term" value="F:iron ion binding"/>
    <property type="evidence" value="ECO:0007669"/>
    <property type="project" value="InterPro"/>
</dbReference>
<evidence type="ECO:0000256" key="7">
    <source>
        <dbReference type="PIRSR" id="PIRSR602401-1"/>
    </source>
</evidence>
<dbReference type="PRINTS" id="PR00463">
    <property type="entry name" value="EP450I"/>
</dbReference>
<evidence type="ECO:0000256" key="5">
    <source>
        <dbReference type="ARBA" id="ARBA00023004"/>
    </source>
</evidence>
<sequence>MFPLILIAIVTVLIFYRYRKPKHFPPGPPRIPLIGSAPFLTKYPTLYLRVNGLIEEYGKICGFYLGSRSIVILSDLEMIKKVYKTEEASQRPKNAAGSLRFGKPDGSDVKGILFSSGPAWREQRRFALKNLKDFGFGKSSMEEMIQHEALKLCTHLHKTSGQPTQLDSYLNISIVNALWKILVGEELDVENPRHLETINIINKLVRSSGGVNHPLAQIFPPLIKMFPKFFLKDVTDVIKTVRGITTPLLDQHKQSFDQHHLRDFADVHIQAQLDAQPGSSFHGEQGAQNLEINLLDLMIAGSETTSTTITWGILYLLHHPDIQERLHEELDSVVGRDRIPTLQDEAKLPYMSATLHEIQRSSSIVHIGVPHRTDVDIELDSFVIPAGSTIFANIMQVMHNPEVFQDPLIFNPSRFLDESGKFQPNPNVIPFLVGKRICLGSSLAEKELFLFFSLLLQTFSFHPVPGEKLPSYSTKSTVYTSNSIIRFCPHYSLIVKPRNQP</sequence>
<reference evidence="8" key="1">
    <citation type="submission" date="2020-10" db="EMBL/GenBank/DDBJ databases">
        <authorList>
            <person name="Kim D.-H."/>
        </authorList>
    </citation>
    <scope>NUCLEOTIDE SEQUENCE</scope>
</reference>
<dbReference type="InterPro" id="IPR002401">
    <property type="entry name" value="Cyt_P450_E_grp-I"/>
</dbReference>
<dbReference type="SUPFAM" id="SSF48264">
    <property type="entry name" value="Cytochrome P450"/>
    <property type="match status" value="1"/>
</dbReference>
<keyword evidence="4" id="KW-0560">Oxidoreductase</keyword>
<dbReference type="OrthoDB" id="3934656at2759"/>
<dbReference type="GO" id="GO:0006805">
    <property type="term" value="P:xenobiotic metabolic process"/>
    <property type="evidence" value="ECO:0007669"/>
    <property type="project" value="TreeGrafter"/>
</dbReference>
<dbReference type="Pfam" id="PF00067">
    <property type="entry name" value="p450"/>
    <property type="match status" value="1"/>
</dbReference>
<dbReference type="GO" id="GO:0008395">
    <property type="term" value="F:steroid hydroxylase activity"/>
    <property type="evidence" value="ECO:0007669"/>
    <property type="project" value="TreeGrafter"/>
</dbReference>
<dbReference type="GO" id="GO:0016712">
    <property type="term" value="F:oxidoreductase activity, acting on paired donors, with incorporation or reduction of molecular oxygen, reduced flavin or flavoprotein as one donor, and incorporation of one atom of oxygen"/>
    <property type="evidence" value="ECO:0007669"/>
    <property type="project" value="TreeGrafter"/>
</dbReference>
<feature type="binding site" description="axial binding residue" evidence="7">
    <location>
        <position position="438"/>
    </location>
    <ligand>
        <name>heme</name>
        <dbReference type="ChEBI" id="CHEBI:30413"/>
    </ligand>
    <ligandPart>
        <name>Fe</name>
        <dbReference type="ChEBI" id="CHEBI:18248"/>
    </ligandPart>
</feature>
<reference evidence="8" key="2">
    <citation type="journal article" name="Mar. Pollut. Bull.">
        <title>The genome of the European estuarine calanoid copepod Eurytemora affinis: Potential use in molecular ecotoxicology.</title>
        <authorList>
            <person name="Choi B.S."/>
            <person name="Kim D.H."/>
            <person name="Kim M.S."/>
            <person name="Park J.C."/>
            <person name="Lee Y.H."/>
            <person name="Kim H.J."/>
            <person name="Jeong C.B."/>
            <person name="Hagiwara A."/>
            <person name="Souissi S."/>
            <person name="Lee J.S."/>
        </authorList>
    </citation>
    <scope>NUCLEOTIDE SEQUENCE</scope>
</reference>
<evidence type="ECO:0000256" key="4">
    <source>
        <dbReference type="ARBA" id="ARBA00023002"/>
    </source>
</evidence>
<evidence type="ECO:0000256" key="2">
    <source>
        <dbReference type="ARBA" id="ARBA00010617"/>
    </source>
</evidence>
<keyword evidence="3 7" id="KW-0479">Metal-binding</keyword>
<dbReference type="EMBL" id="MW149383">
    <property type="protein sequence ID" value="QTW43683.1"/>
    <property type="molecule type" value="mRNA"/>
</dbReference>
<dbReference type="AlphaFoldDB" id="A0A8B0MFE1"/>
<evidence type="ECO:0000256" key="6">
    <source>
        <dbReference type="ARBA" id="ARBA00023033"/>
    </source>
</evidence>
<evidence type="ECO:0000313" key="8">
    <source>
        <dbReference type="EMBL" id="QTW43683.1"/>
    </source>
</evidence>
<organism evidence="8">
    <name type="scientific">Eurytemora affinis</name>
    <name type="common">Copepod</name>
    <name type="synonym">Temora affinis</name>
    <dbReference type="NCBI Taxonomy" id="88015"/>
    <lineage>
        <taxon>Eukaryota</taxon>
        <taxon>Metazoa</taxon>
        <taxon>Ecdysozoa</taxon>
        <taxon>Arthropoda</taxon>
        <taxon>Crustacea</taxon>
        <taxon>Multicrustacea</taxon>
        <taxon>Hexanauplia</taxon>
        <taxon>Copepoda</taxon>
        <taxon>Calanoida</taxon>
        <taxon>Temoridae</taxon>
        <taxon>Eurytemora</taxon>
    </lineage>
</organism>
<accession>A0A8B0MFE1</accession>
<dbReference type="GO" id="GO:0020037">
    <property type="term" value="F:heme binding"/>
    <property type="evidence" value="ECO:0007669"/>
    <property type="project" value="InterPro"/>
</dbReference>
<dbReference type="PANTHER" id="PTHR24300">
    <property type="entry name" value="CYTOCHROME P450 508A4-RELATED"/>
    <property type="match status" value="1"/>
</dbReference>
<name>A0A8B0MFE1_EURAF</name>
<dbReference type="Gene3D" id="1.10.630.10">
    <property type="entry name" value="Cytochrome P450"/>
    <property type="match status" value="1"/>
</dbReference>
<keyword evidence="7" id="KW-0349">Heme</keyword>
<dbReference type="InterPro" id="IPR036396">
    <property type="entry name" value="Cyt_P450_sf"/>
</dbReference>
<dbReference type="PRINTS" id="PR00385">
    <property type="entry name" value="P450"/>
</dbReference>
<keyword evidence="6" id="KW-0503">Monooxygenase</keyword>
<comment type="similarity">
    <text evidence="2">Belongs to the cytochrome P450 family.</text>
</comment>
<evidence type="ECO:0000256" key="1">
    <source>
        <dbReference type="ARBA" id="ARBA00001971"/>
    </source>
</evidence>
<dbReference type="InterPro" id="IPR001128">
    <property type="entry name" value="Cyt_P450"/>
</dbReference>
<dbReference type="PANTHER" id="PTHR24300:SF403">
    <property type="entry name" value="CYTOCHROME P450 306A1"/>
    <property type="match status" value="1"/>
</dbReference>
<keyword evidence="5 7" id="KW-0408">Iron</keyword>
<proteinExistence type="evidence at transcript level"/>